<name>A0ABU3KKB1_9BURK</name>
<accession>A0ABU3KKB1</accession>
<organism evidence="3 4">
    <name type="scientific">Rhodoferax potami</name>
    <dbReference type="NCBI Taxonomy" id="3068338"/>
    <lineage>
        <taxon>Bacteria</taxon>
        <taxon>Pseudomonadati</taxon>
        <taxon>Pseudomonadota</taxon>
        <taxon>Betaproteobacteria</taxon>
        <taxon>Burkholderiales</taxon>
        <taxon>Comamonadaceae</taxon>
        <taxon>Rhodoferax</taxon>
    </lineage>
</organism>
<keyword evidence="1" id="KW-0472">Membrane</keyword>
<feature type="signal peptide" evidence="2">
    <location>
        <begin position="1"/>
        <end position="25"/>
    </location>
</feature>
<sequence length="74" mass="7351">MNFKQKMARLSAIALATGAGVSAHAAGTDPVSTLLGGIDLTAVAAAVLVIGALVVGITMSFKGVDVSKRAIKKV</sequence>
<evidence type="ECO:0000256" key="1">
    <source>
        <dbReference type="SAM" id="Phobius"/>
    </source>
</evidence>
<proteinExistence type="predicted"/>
<evidence type="ECO:0000313" key="4">
    <source>
        <dbReference type="Proteomes" id="UP001321700"/>
    </source>
</evidence>
<dbReference type="RefSeq" id="WP_313873915.1">
    <property type="nucleotide sequence ID" value="NZ_JAVBIK010000001.1"/>
</dbReference>
<dbReference type="EMBL" id="JAVBIK010000001">
    <property type="protein sequence ID" value="MDT7518135.1"/>
    <property type="molecule type" value="Genomic_DNA"/>
</dbReference>
<comment type="caution">
    <text evidence="3">The sequence shown here is derived from an EMBL/GenBank/DDBJ whole genome shotgun (WGS) entry which is preliminary data.</text>
</comment>
<protein>
    <recommendedName>
        <fullName evidence="5">Phage coat protein</fullName>
    </recommendedName>
</protein>
<dbReference type="Proteomes" id="UP001321700">
    <property type="component" value="Unassembled WGS sequence"/>
</dbReference>
<keyword evidence="2" id="KW-0732">Signal</keyword>
<gene>
    <name evidence="3" type="ORF">RAE19_05205</name>
</gene>
<keyword evidence="1" id="KW-0812">Transmembrane</keyword>
<evidence type="ECO:0008006" key="5">
    <source>
        <dbReference type="Google" id="ProtNLM"/>
    </source>
</evidence>
<evidence type="ECO:0000313" key="3">
    <source>
        <dbReference type="EMBL" id="MDT7518135.1"/>
    </source>
</evidence>
<keyword evidence="1" id="KW-1133">Transmembrane helix</keyword>
<feature type="transmembrane region" description="Helical" evidence="1">
    <location>
        <begin position="41"/>
        <end position="64"/>
    </location>
</feature>
<reference evidence="3 4" key="1">
    <citation type="submission" date="2023-08" db="EMBL/GenBank/DDBJ databases">
        <title>Rhodoferax potami sp. nov. and Rhodoferax mekongensis sp. nov., isolated from the Mekong River in Thailand.</title>
        <authorList>
            <person name="Kitikhun S."/>
            <person name="Charoenyingcharoen P."/>
            <person name="Siriarchawattana P."/>
            <person name="Likhitrattanapisal S."/>
            <person name="Nilsakha T."/>
            <person name="Chanpet A."/>
            <person name="Rattanawaree P."/>
            <person name="Ingsriswang S."/>
        </authorList>
    </citation>
    <scope>NUCLEOTIDE SEQUENCE [LARGE SCALE GENOMIC DNA]</scope>
    <source>
        <strain evidence="3 4">TBRC 17660</strain>
    </source>
</reference>
<keyword evidence="4" id="KW-1185">Reference proteome</keyword>
<feature type="chain" id="PRO_5045174973" description="Phage coat protein" evidence="2">
    <location>
        <begin position="26"/>
        <end position="74"/>
    </location>
</feature>
<evidence type="ECO:0000256" key="2">
    <source>
        <dbReference type="SAM" id="SignalP"/>
    </source>
</evidence>